<dbReference type="EMBL" id="GL833152">
    <property type="protein sequence ID" value="EGB04362.1"/>
    <property type="molecule type" value="Genomic_DNA"/>
</dbReference>
<dbReference type="PROSITE" id="PS00211">
    <property type="entry name" value="ABC_TRANSPORTER_1"/>
    <property type="match status" value="1"/>
</dbReference>
<name>F0YKL5_AURAN</name>
<dbReference type="SUPFAM" id="SSF52540">
    <property type="entry name" value="P-loop containing nucleoside triphosphate hydrolases"/>
    <property type="match status" value="1"/>
</dbReference>
<dbReference type="PROSITE" id="PS50893">
    <property type="entry name" value="ABC_TRANSPORTER_2"/>
    <property type="match status" value="1"/>
</dbReference>
<keyword evidence="3" id="KW-0067">ATP-binding</keyword>
<evidence type="ECO:0000313" key="5">
    <source>
        <dbReference type="EMBL" id="EGB04362.1"/>
    </source>
</evidence>
<dbReference type="SMART" id="SM00382">
    <property type="entry name" value="AAA"/>
    <property type="match status" value="1"/>
</dbReference>
<keyword evidence="6" id="KW-1185">Reference proteome</keyword>
<dbReference type="InterPro" id="IPR003593">
    <property type="entry name" value="AAA+_ATPase"/>
</dbReference>
<dbReference type="GO" id="GO:0016887">
    <property type="term" value="F:ATP hydrolysis activity"/>
    <property type="evidence" value="ECO:0007669"/>
    <property type="project" value="InterPro"/>
</dbReference>
<dbReference type="eggNOG" id="KOG0055">
    <property type="taxonomic scope" value="Eukaryota"/>
</dbReference>
<dbReference type="Pfam" id="PF00005">
    <property type="entry name" value="ABC_tran"/>
    <property type="match status" value="1"/>
</dbReference>
<dbReference type="PANTHER" id="PTHR42788">
    <property type="entry name" value="TAURINE IMPORT ATP-BINDING PROTEIN-RELATED"/>
    <property type="match status" value="1"/>
</dbReference>
<proteinExistence type="predicted"/>
<evidence type="ECO:0000256" key="2">
    <source>
        <dbReference type="ARBA" id="ARBA00022741"/>
    </source>
</evidence>
<dbReference type="GO" id="GO:0005524">
    <property type="term" value="F:ATP binding"/>
    <property type="evidence" value="ECO:0007669"/>
    <property type="project" value="UniProtKB-KW"/>
</dbReference>
<dbReference type="OMA" id="APPRIAW"/>
<evidence type="ECO:0000256" key="1">
    <source>
        <dbReference type="ARBA" id="ARBA00022448"/>
    </source>
</evidence>
<reference evidence="5 6" key="1">
    <citation type="journal article" date="2011" name="Proc. Natl. Acad. Sci. U.S.A.">
        <title>Niche of harmful alga Aureococcus anophagefferens revealed through ecogenomics.</title>
        <authorList>
            <person name="Gobler C.J."/>
            <person name="Berry D.L."/>
            <person name="Dyhrman S.T."/>
            <person name="Wilhelm S.W."/>
            <person name="Salamov A."/>
            <person name="Lobanov A.V."/>
            <person name="Zhang Y."/>
            <person name="Collier J.L."/>
            <person name="Wurch L.L."/>
            <person name="Kustka A.B."/>
            <person name="Dill B.D."/>
            <person name="Shah M."/>
            <person name="VerBerkmoes N.C."/>
            <person name="Kuo A."/>
            <person name="Terry A."/>
            <person name="Pangilinan J."/>
            <person name="Lindquist E.A."/>
            <person name="Lucas S."/>
            <person name="Paulsen I.T."/>
            <person name="Hattenrath-Lehmann T.K."/>
            <person name="Talmage S.C."/>
            <person name="Walker E.A."/>
            <person name="Koch F."/>
            <person name="Burson A.M."/>
            <person name="Marcoval M.A."/>
            <person name="Tang Y.Z."/>
            <person name="Lecleir G.R."/>
            <person name="Coyne K.J."/>
            <person name="Berg G.M."/>
            <person name="Bertrand E.M."/>
            <person name="Saito M.A."/>
            <person name="Gladyshev V.N."/>
            <person name="Grigoriev I.V."/>
        </authorList>
    </citation>
    <scope>NUCLEOTIDE SEQUENCE [LARGE SCALE GENOMIC DNA]</scope>
    <source>
        <strain evidence="6">CCMP 1984</strain>
    </source>
</reference>
<gene>
    <name evidence="5" type="primary">ABC24</name>
    <name evidence="5" type="ORF">AURANDRAFT_32722</name>
</gene>
<dbReference type="InterPro" id="IPR050166">
    <property type="entry name" value="ABC_transporter_ATP-bind"/>
</dbReference>
<feature type="non-terminal residue" evidence="5">
    <location>
        <position position="214"/>
    </location>
</feature>
<keyword evidence="2" id="KW-0547">Nucleotide-binding</keyword>
<protein>
    <submittedName>
        <fullName evidence="5">Uncharacterized protein ABC24</fullName>
    </submittedName>
</protein>
<dbReference type="GeneID" id="20221188"/>
<dbReference type="InterPro" id="IPR003439">
    <property type="entry name" value="ABC_transporter-like_ATP-bd"/>
</dbReference>
<evidence type="ECO:0000313" key="6">
    <source>
        <dbReference type="Proteomes" id="UP000002729"/>
    </source>
</evidence>
<dbReference type="InParanoid" id="F0YKL5"/>
<dbReference type="Proteomes" id="UP000002729">
    <property type="component" value="Unassembled WGS sequence"/>
</dbReference>
<dbReference type="InterPro" id="IPR017871">
    <property type="entry name" value="ABC_transporter-like_CS"/>
</dbReference>
<dbReference type="InterPro" id="IPR027417">
    <property type="entry name" value="P-loop_NTPase"/>
</dbReference>
<dbReference type="AlphaFoldDB" id="F0YKL5"/>
<dbReference type="OrthoDB" id="6500128at2759"/>
<dbReference type="RefSeq" id="XP_009040920.1">
    <property type="nucleotide sequence ID" value="XM_009042672.1"/>
</dbReference>
<keyword evidence="1" id="KW-0813">Transport</keyword>
<organism evidence="6">
    <name type="scientific">Aureococcus anophagefferens</name>
    <name type="common">Harmful bloom alga</name>
    <dbReference type="NCBI Taxonomy" id="44056"/>
    <lineage>
        <taxon>Eukaryota</taxon>
        <taxon>Sar</taxon>
        <taxon>Stramenopiles</taxon>
        <taxon>Ochrophyta</taxon>
        <taxon>Pelagophyceae</taxon>
        <taxon>Pelagomonadales</taxon>
        <taxon>Pelagomonadaceae</taxon>
        <taxon>Aureococcus</taxon>
    </lineage>
</organism>
<evidence type="ECO:0000259" key="4">
    <source>
        <dbReference type="PROSITE" id="PS50893"/>
    </source>
</evidence>
<evidence type="ECO:0000256" key="3">
    <source>
        <dbReference type="ARBA" id="ARBA00022840"/>
    </source>
</evidence>
<dbReference type="Gene3D" id="3.40.50.300">
    <property type="entry name" value="P-loop containing nucleotide triphosphate hydrolases"/>
    <property type="match status" value="1"/>
</dbReference>
<accession>F0YKL5</accession>
<dbReference type="KEGG" id="aaf:AURANDRAFT_32722"/>
<sequence>MAGSVVRVSARCVDASKCPFAETAVSFELGPGDVVWLQGPSGVGKSTIAAEVAGLGARRGALEKSLGVSVAVDWAAGVPVAERCGAMFQQTTLVDALSVEGNVRCALAAAARPAGDALSEAKRLVEAVGLDWARDRRKMPQELSGGMARRASLALQLAQRKRVVVLDEPFTGLDESSARAVAGELRALRERHGAALLLVSHQPSLVALVDAAPT</sequence>
<dbReference type="PANTHER" id="PTHR42788:SF19">
    <property type="entry name" value="ALIPHATIC SULFONATES IMPORT ATP-BINDING PROTEIN SSUB 2"/>
    <property type="match status" value="1"/>
</dbReference>
<feature type="domain" description="ABC transporter" evidence="4">
    <location>
        <begin position="6"/>
        <end position="211"/>
    </location>
</feature>